<evidence type="ECO:0000259" key="8">
    <source>
        <dbReference type="PROSITE" id="PS50111"/>
    </source>
</evidence>
<comment type="subcellular location">
    <subcellularLocation>
        <location evidence="1">Membrane</location>
    </subcellularLocation>
</comment>
<evidence type="ECO:0000256" key="7">
    <source>
        <dbReference type="SAM" id="Phobius"/>
    </source>
</evidence>
<feature type="coiled-coil region" evidence="5">
    <location>
        <begin position="475"/>
        <end position="513"/>
    </location>
</feature>
<dbReference type="CDD" id="cd06225">
    <property type="entry name" value="HAMP"/>
    <property type="match status" value="1"/>
</dbReference>
<feature type="domain" description="Methyl-accepting transducer" evidence="8">
    <location>
        <begin position="275"/>
        <end position="504"/>
    </location>
</feature>
<evidence type="ECO:0000256" key="2">
    <source>
        <dbReference type="ARBA" id="ARBA00022481"/>
    </source>
</evidence>
<keyword evidence="2" id="KW-0488">Methylation</keyword>
<evidence type="ECO:0000259" key="9">
    <source>
        <dbReference type="PROSITE" id="PS50885"/>
    </source>
</evidence>
<dbReference type="PROSITE" id="PS50885">
    <property type="entry name" value="HAMP"/>
    <property type="match status" value="1"/>
</dbReference>
<dbReference type="FunFam" id="1.10.287.950:FF:000001">
    <property type="entry name" value="Methyl-accepting chemotaxis sensory transducer"/>
    <property type="match status" value="1"/>
</dbReference>
<feature type="compositionally biased region" description="Low complexity" evidence="6">
    <location>
        <begin position="528"/>
        <end position="545"/>
    </location>
</feature>
<dbReference type="GO" id="GO:0006935">
    <property type="term" value="P:chemotaxis"/>
    <property type="evidence" value="ECO:0007669"/>
    <property type="project" value="InterPro"/>
</dbReference>
<protein>
    <submittedName>
        <fullName evidence="10">Chemotaxis protein</fullName>
    </submittedName>
</protein>
<dbReference type="Proteomes" id="UP000218437">
    <property type="component" value="Chromosome"/>
</dbReference>
<dbReference type="KEGG" id="jsv:CNX70_16395"/>
<evidence type="ECO:0000313" key="10">
    <source>
        <dbReference type="EMBL" id="ATD61568.1"/>
    </source>
</evidence>
<dbReference type="PANTHER" id="PTHR43531:SF14">
    <property type="entry name" value="METHYL-ACCEPTING CHEMOTAXIS PROTEIN I-RELATED"/>
    <property type="match status" value="1"/>
</dbReference>
<proteinExistence type="inferred from homology"/>
<reference evidence="10 11" key="1">
    <citation type="submission" date="2017-09" db="EMBL/GenBank/DDBJ databases">
        <title>Complete genome sequence of Janthinobacterium svalbardensis PAMC 27463.</title>
        <authorList>
            <person name="Cho Y.-J."/>
            <person name="Cho A."/>
            <person name="Kim O.-S."/>
            <person name="Lee J.-I."/>
        </authorList>
    </citation>
    <scope>NUCLEOTIDE SEQUENCE [LARGE SCALE GENOMIC DNA]</scope>
    <source>
        <strain evidence="10 11">PAMC 27463</strain>
    </source>
</reference>
<feature type="region of interest" description="Disordered" evidence="6">
    <location>
        <begin position="524"/>
        <end position="545"/>
    </location>
</feature>
<evidence type="ECO:0000256" key="4">
    <source>
        <dbReference type="PROSITE-ProRule" id="PRU00284"/>
    </source>
</evidence>
<feature type="domain" description="HAMP" evidence="9">
    <location>
        <begin position="218"/>
        <end position="270"/>
    </location>
</feature>
<dbReference type="InterPro" id="IPR004090">
    <property type="entry name" value="Chemotax_Me-accpt_rcpt"/>
</dbReference>
<keyword evidence="11" id="KW-1185">Reference proteome</keyword>
<keyword evidence="7" id="KW-0472">Membrane</keyword>
<dbReference type="InterPro" id="IPR051310">
    <property type="entry name" value="MCP_chemotaxis"/>
</dbReference>
<evidence type="ECO:0000256" key="3">
    <source>
        <dbReference type="ARBA" id="ARBA00029447"/>
    </source>
</evidence>
<dbReference type="CDD" id="cd11386">
    <property type="entry name" value="MCP_signal"/>
    <property type="match status" value="1"/>
</dbReference>
<dbReference type="SMART" id="SM00304">
    <property type="entry name" value="HAMP"/>
    <property type="match status" value="1"/>
</dbReference>
<dbReference type="InterPro" id="IPR004089">
    <property type="entry name" value="MCPsignal_dom"/>
</dbReference>
<keyword evidence="7" id="KW-0812">Transmembrane</keyword>
<evidence type="ECO:0000256" key="6">
    <source>
        <dbReference type="SAM" id="MobiDB-lite"/>
    </source>
</evidence>
<dbReference type="CDD" id="cd19410">
    <property type="entry name" value="HK9-like_sensor"/>
    <property type="match status" value="1"/>
</dbReference>
<dbReference type="PANTHER" id="PTHR43531">
    <property type="entry name" value="PROTEIN ICFG"/>
    <property type="match status" value="1"/>
</dbReference>
<keyword evidence="4" id="KW-0807">Transducer</keyword>
<dbReference type="GO" id="GO:0004888">
    <property type="term" value="F:transmembrane signaling receptor activity"/>
    <property type="evidence" value="ECO:0007669"/>
    <property type="project" value="InterPro"/>
</dbReference>
<comment type="similarity">
    <text evidence="3">Belongs to the methyl-accepting chemotaxis (MCP) protein family.</text>
</comment>
<keyword evidence="5" id="KW-0175">Coiled coil</keyword>
<evidence type="ECO:0000256" key="1">
    <source>
        <dbReference type="ARBA" id="ARBA00004370"/>
    </source>
</evidence>
<feature type="transmembrane region" description="Helical" evidence="7">
    <location>
        <begin position="12"/>
        <end position="32"/>
    </location>
</feature>
<keyword evidence="7" id="KW-1133">Transmembrane helix</keyword>
<dbReference type="GO" id="GO:0005886">
    <property type="term" value="C:plasma membrane"/>
    <property type="evidence" value="ECO:0007669"/>
    <property type="project" value="TreeGrafter"/>
</dbReference>
<dbReference type="Gene3D" id="1.10.287.950">
    <property type="entry name" value="Methyl-accepting chemotaxis protein"/>
    <property type="match status" value="1"/>
</dbReference>
<dbReference type="Pfam" id="PF00672">
    <property type="entry name" value="HAMP"/>
    <property type="match status" value="1"/>
</dbReference>
<dbReference type="RefSeq" id="WP_096235576.1">
    <property type="nucleotide sequence ID" value="NZ_CP023422.1"/>
</dbReference>
<name>A0A290WXY0_9BURK</name>
<dbReference type="SUPFAM" id="SSF58104">
    <property type="entry name" value="Methyl-accepting chemotaxis protein (MCP) signaling domain"/>
    <property type="match status" value="1"/>
</dbReference>
<dbReference type="GO" id="GO:0007165">
    <property type="term" value="P:signal transduction"/>
    <property type="evidence" value="ECO:0007669"/>
    <property type="project" value="UniProtKB-KW"/>
</dbReference>
<dbReference type="EMBL" id="CP023422">
    <property type="protein sequence ID" value="ATD61568.1"/>
    <property type="molecule type" value="Genomic_DNA"/>
</dbReference>
<dbReference type="InterPro" id="IPR007891">
    <property type="entry name" value="CHASE3"/>
</dbReference>
<dbReference type="AlphaFoldDB" id="A0A290WXY0"/>
<feature type="transmembrane region" description="Helical" evidence="7">
    <location>
        <begin position="196"/>
        <end position="216"/>
    </location>
</feature>
<sequence>MALSNALSNLKIGTRLYLAFGVVLALLAILVASAQANLSRLGEANGLNIHTYEVLAEASGLLESLINIETGQRGFALTGKDGSLEPMALGQRSFGEHLQKIRALTADNPTQQERLAVLERTQHQWQASAIEPVIALRRAAAAEGNLDAVVAAEQAGKGKAAMDTMRALLADIGKTESMLLAQRADEAAALKTRTTVVLLGGGAFAVVLAAVLAILLTRNITVPLAEAVALAQRVAQGDLSSDIVVRSQDETGQLMAALRDMNTALVGIVGEVRGGTDTIATASAQIAVGNMDLSSRTEQQASSLEETASSMEELTAAVKQNADNALAARSLASAASSVAVKGGAVVSEVVQTMGSINDSSRKIADIIGVIDGIAFQTNILALNAAVEAARAGEQGRGFAVVATEVRNLAQRSASAAKEIKGLIDDSVDKVGAGSKLVDQAGATMQEVVDSVQRLSAIIGEITDASEEQRLGIEQVNEAISQMDQVTQQNAALVEEAAAAANAMQDQAAQLSHAVQVFRLKDAPPATQAGAARPAKPRPLALSMRG</sequence>
<dbReference type="Pfam" id="PF00015">
    <property type="entry name" value="MCPsignal"/>
    <property type="match status" value="1"/>
</dbReference>
<accession>A0A290WXY0</accession>
<dbReference type="Pfam" id="PF05227">
    <property type="entry name" value="CHASE3"/>
    <property type="match status" value="1"/>
</dbReference>
<dbReference type="PROSITE" id="PS50111">
    <property type="entry name" value="CHEMOTAXIS_TRANSDUC_2"/>
    <property type="match status" value="1"/>
</dbReference>
<dbReference type="PRINTS" id="PR00260">
    <property type="entry name" value="CHEMTRNSDUCR"/>
</dbReference>
<evidence type="ECO:0000313" key="11">
    <source>
        <dbReference type="Proteomes" id="UP000218437"/>
    </source>
</evidence>
<dbReference type="InterPro" id="IPR003660">
    <property type="entry name" value="HAMP_dom"/>
</dbReference>
<gene>
    <name evidence="10" type="ORF">CNX70_16395</name>
</gene>
<evidence type="ECO:0000256" key="5">
    <source>
        <dbReference type="SAM" id="Coils"/>
    </source>
</evidence>
<dbReference type="SMART" id="SM00283">
    <property type="entry name" value="MA"/>
    <property type="match status" value="1"/>
</dbReference>
<organism evidence="10 11">
    <name type="scientific">Janthinobacterium svalbardensis</name>
    <dbReference type="NCBI Taxonomy" id="368607"/>
    <lineage>
        <taxon>Bacteria</taxon>
        <taxon>Pseudomonadati</taxon>
        <taxon>Pseudomonadota</taxon>
        <taxon>Betaproteobacteria</taxon>
        <taxon>Burkholderiales</taxon>
        <taxon>Oxalobacteraceae</taxon>
        <taxon>Janthinobacterium</taxon>
    </lineage>
</organism>